<dbReference type="SUPFAM" id="SSF52540">
    <property type="entry name" value="P-loop containing nucleoside triphosphate hydrolases"/>
    <property type="match status" value="1"/>
</dbReference>
<name>A0A0F9JA38_9ZZZZ</name>
<dbReference type="AlphaFoldDB" id="A0A0F9JA38"/>
<reference evidence="1" key="1">
    <citation type="journal article" date="2015" name="Nature">
        <title>Complex archaea that bridge the gap between prokaryotes and eukaryotes.</title>
        <authorList>
            <person name="Spang A."/>
            <person name="Saw J.H."/>
            <person name="Jorgensen S.L."/>
            <person name="Zaremba-Niedzwiedzka K."/>
            <person name="Martijn J."/>
            <person name="Lind A.E."/>
            <person name="van Eijk R."/>
            <person name="Schleper C."/>
            <person name="Guy L."/>
            <person name="Ettema T.J."/>
        </authorList>
    </citation>
    <scope>NUCLEOTIDE SEQUENCE</scope>
</reference>
<dbReference type="Gene3D" id="2.170.16.10">
    <property type="entry name" value="Hedgehog/Intein (Hint) domain"/>
    <property type="match status" value="1"/>
</dbReference>
<proteinExistence type="predicted"/>
<evidence type="ECO:0008006" key="2">
    <source>
        <dbReference type="Google" id="ProtNLM"/>
    </source>
</evidence>
<dbReference type="EMBL" id="LAZR01011945">
    <property type="protein sequence ID" value="KKM51629.1"/>
    <property type="molecule type" value="Genomic_DNA"/>
</dbReference>
<dbReference type="InterPro" id="IPR027417">
    <property type="entry name" value="P-loop_NTPase"/>
</dbReference>
<comment type="caution">
    <text evidence="1">The sequence shown here is derived from an EMBL/GenBank/DDBJ whole genome shotgun (WGS) entry which is preliminary data.</text>
</comment>
<evidence type="ECO:0000313" key="1">
    <source>
        <dbReference type="EMBL" id="KKM51629.1"/>
    </source>
</evidence>
<feature type="non-terminal residue" evidence="1">
    <location>
        <position position="1"/>
    </location>
</feature>
<sequence length="349" mass="37739">VHRKKASERKIKKDVLVTGINVISAGNGAYYGFQLDGDGLFLLGNFTVSHNSDIIAGIADELNMELLVSHPVVSDPTDYKGLPGIVDGEADFLPFGDLKALITAKKPTIAFLDDLGQAPAVVQAAAMQLILARQVNGKAISDKVIFVAATNRREDRAGVTGILEPVKSRFATIIELTVDSDQWIEWAFENDMPAELIGFVHFRPSLLHSPSPTADIVNHPCPRTIAYAGKLMQAGLDDVETLAGAIGEGCASELVGFIKVFRSLPNIAAILADPDNAAVPDEPAALYAVVSALVDRVTEDNAQRILRYGERLPADFSVLMVRDMIRKKPAIQNTTAFIQWATTHKEVLM</sequence>
<accession>A0A0F9JA38</accession>
<organism evidence="1">
    <name type="scientific">marine sediment metagenome</name>
    <dbReference type="NCBI Taxonomy" id="412755"/>
    <lineage>
        <taxon>unclassified sequences</taxon>
        <taxon>metagenomes</taxon>
        <taxon>ecological metagenomes</taxon>
    </lineage>
</organism>
<gene>
    <name evidence="1" type="ORF">LCGC14_1555330</name>
</gene>
<protein>
    <recommendedName>
        <fullName evidence="2">ATPase AAA-type core domain-containing protein</fullName>
    </recommendedName>
</protein>
<dbReference type="Gene3D" id="3.40.50.300">
    <property type="entry name" value="P-loop containing nucleotide triphosphate hydrolases"/>
    <property type="match status" value="1"/>
</dbReference>